<sequence length="268" mass="31274">MKSHRRLISTENPVNFLKIIFSDDTPSTGIRLPEKFTEEYGKDLSQRVTLKVPNGDVWQVDLQKSKDEFWLKNGWEKFADRYNLGFADLLMFKYEGFSTFGVIIFNASASEIQYPKNIDRATAANSVKQSSWSEDKKHVIKINDEGECLRKSQKMKRKEERRRALEKAKANFKNEGPFFMFLPVAFRRMLLRGHKSRGHKSRRQCMLLLEEDGNMKTYMVFAQNGQLGNADWQMFVKDNGIKVGDICVFELFRKDKSVFGVTIMRYGF</sequence>
<evidence type="ECO:0000256" key="4">
    <source>
        <dbReference type="ARBA" id="ARBA00023163"/>
    </source>
</evidence>
<dbReference type="AlphaFoldDB" id="A0A5N6Q4A5"/>
<dbReference type="GO" id="GO:0005634">
    <property type="term" value="C:nucleus"/>
    <property type="evidence" value="ECO:0007669"/>
    <property type="project" value="UniProtKB-SubCell"/>
</dbReference>
<dbReference type="Gene3D" id="2.40.330.10">
    <property type="entry name" value="DNA-binding pseudobarrel domain"/>
    <property type="match status" value="2"/>
</dbReference>
<dbReference type="InterPro" id="IPR050655">
    <property type="entry name" value="Plant_B3_domain"/>
</dbReference>
<dbReference type="PROSITE" id="PS50863">
    <property type="entry name" value="B3"/>
    <property type="match status" value="2"/>
</dbReference>
<protein>
    <recommendedName>
        <fullName evidence="7">TF-B3 domain-containing protein</fullName>
    </recommendedName>
</protein>
<dbReference type="EMBL" id="SZYD01000001">
    <property type="protein sequence ID" value="KAD7479419.1"/>
    <property type="molecule type" value="Genomic_DNA"/>
</dbReference>
<evidence type="ECO:0000256" key="3">
    <source>
        <dbReference type="ARBA" id="ARBA00023125"/>
    </source>
</evidence>
<keyword evidence="6" id="KW-0175">Coiled coil</keyword>
<evidence type="ECO:0000313" key="8">
    <source>
        <dbReference type="EMBL" id="KAD7479419.1"/>
    </source>
</evidence>
<evidence type="ECO:0000256" key="5">
    <source>
        <dbReference type="ARBA" id="ARBA00023242"/>
    </source>
</evidence>
<keyword evidence="9" id="KW-1185">Reference proteome</keyword>
<dbReference type="GO" id="GO:0003677">
    <property type="term" value="F:DNA binding"/>
    <property type="evidence" value="ECO:0007669"/>
    <property type="project" value="UniProtKB-KW"/>
</dbReference>
<feature type="coiled-coil region" evidence="6">
    <location>
        <begin position="148"/>
        <end position="175"/>
    </location>
</feature>
<proteinExistence type="predicted"/>
<evidence type="ECO:0000256" key="2">
    <source>
        <dbReference type="ARBA" id="ARBA00023015"/>
    </source>
</evidence>
<feature type="domain" description="TF-B3" evidence="7">
    <location>
        <begin position="15"/>
        <end position="108"/>
    </location>
</feature>
<keyword evidence="2" id="KW-0805">Transcription regulation</keyword>
<feature type="domain" description="TF-B3" evidence="7">
    <location>
        <begin position="228"/>
        <end position="267"/>
    </location>
</feature>
<dbReference type="CDD" id="cd10017">
    <property type="entry name" value="B3_DNA"/>
    <property type="match status" value="2"/>
</dbReference>
<comment type="caution">
    <text evidence="8">The sequence shown here is derived from an EMBL/GenBank/DDBJ whole genome shotgun (WGS) entry which is preliminary data.</text>
</comment>
<evidence type="ECO:0000256" key="1">
    <source>
        <dbReference type="ARBA" id="ARBA00004123"/>
    </source>
</evidence>
<comment type="subcellular location">
    <subcellularLocation>
        <location evidence="1">Nucleus</location>
    </subcellularLocation>
</comment>
<dbReference type="PANTHER" id="PTHR31920:SF108">
    <property type="entry name" value="B3 DOMAIN-CONTAINING TRANSCRIPTION FACTOR VRN1-LIKE"/>
    <property type="match status" value="1"/>
</dbReference>
<reference evidence="8 9" key="1">
    <citation type="submission" date="2019-05" db="EMBL/GenBank/DDBJ databases">
        <title>Mikania micrantha, genome provides insights into the molecular mechanism of rapid growth.</title>
        <authorList>
            <person name="Liu B."/>
        </authorList>
    </citation>
    <scope>NUCLEOTIDE SEQUENCE [LARGE SCALE GENOMIC DNA]</scope>
    <source>
        <strain evidence="8">NLD-2019</strain>
        <tissue evidence="8">Leaf</tissue>
    </source>
</reference>
<evidence type="ECO:0000313" key="9">
    <source>
        <dbReference type="Proteomes" id="UP000326396"/>
    </source>
</evidence>
<dbReference type="InterPro" id="IPR003340">
    <property type="entry name" value="B3_DNA-bd"/>
</dbReference>
<dbReference type="Proteomes" id="UP000326396">
    <property type="component" value="Linkage Group LG1"/>
</dbReference>
<keyword evidence="4" id="KW-0804">Transcription</keyword>
<keyword evidence="3" id="KW-0238">DNA-binding</keyword>
<dbReference type="InterPro" id="IPR015300">
    <property type="entry name" value="DNA-bd_pseudobarrel_sf"/>
</dbReference>
<gene>
    <name evidence="8" type="ORF">E3N88_02555</name>
</gene>
<dbReference type="PANTHER" id="PTHR31920">
    <property type="entry name" value="B3 DOMAIN-CONTAINING"/>
    <property type="match status" value="1"/>
</dbReference>
<organism evidence="8 9">
    <name type="scientific">Mikania micrantha</name>
    <name type="common">bitter vine</name>
    <dbReference type="NCBI Taxonomy" id="192012"/>
    <lineage>
        <taxon>Eukaryota</taxon>
        <taxon>Viridiplantae</taxon>
        <taxon>Streptophyta</taxon>
        <taxon>Embryophyta</taxon>
        <taxon>Tracheophyta</taxon>
        <taxon>Spermatophyta</taxon>
        <taxon>Magnoliopsida</taxon>
        <taxon>eudicotyledons</taxon>
        <taxon>Gunneridae</taxon>
        <taxon>Pentapetalae</taxon>
        <taxon>asterids</taxon>
        <taxon>campanulids</taxon>
        <taxon>Asterales</taxon>
        <taxon>Asteraceae</taxon>
        <taxon>Asteroideae</taxon>
        <taxon>Heliantheae alliance</taxon>
        <taxon>Eupatorieae</taxon>
        <taxon>Mikania</taxon>
    </lineage>
</organism>
<dbReference type="SUPFAM" id="SSF101936">
    <property type="entry name" value="DNA-binding pseudobarrel domain"/>
    <property type="match status" value="2"/>
</dbReference>
<accession>A0A5N6Q4A5</accession>
<evidence type="ECO:0000259" key="7">
    <source>
        <dbReference type="PROSITE" id="PS50863"/>
    </source>
</evidence>
<dbReference type="Pfam" id="PF02362">
    <property type="entry name" value="B3"/>
    <property type="match status" value="1"/>
</dbReference>
<evidence type="ECO:0000256" key="6">
    <source>
        <dbReference type="SAM" id="Coils"/>
    </source>
</evidence>
<dbReference type="SMART" id="SM01019">
    <property type="entry name" value="B3"/>
    <property type="match status" value="2"/>
</dbReference>
<name>A0A5N6Q4A5_9ASTR</name>
<keyword evidence="5" id="KW-0539">Nucleus</keyword>
<dbReference type="OrthoDB" id="1718926at2759"/>